<reference evidence="2" key="1">
    <citation type="journal article" date="2018" name="Gigascience">
        <title>Genome assembly of the Pink Ipe (Handroanthus impetiginosus, Bignoniaceae), a highly valued, ecologically keystone Neotropical timber forest tree.</title>
        <authorList>
            <person name="Silva-Junior O.B."/>
            <person name="Grattapaglia D."/>
            <person name="Novaes E."/>
            <person name="Collevatti R.G."/>
        </authorList>
    </citation>
    <scope>NUCLEOTIDE SEQUENCE [LARGE SCALE GENOMIC DNA]</scope>
    <source>
        <strain evidence="2">cv. UFG-1</strain>
    </source>
</reference>
<dbReference type="EMBL" id="NKXS01001949">
    <property type="protein sequence ID" value="PIN16125.1"/>
    <property type="molecule type" value="Genomic_DNA"/>
</dbReference>
<comment type="caution">
    <text evidence="1">The sequence shown here is derived from an EMBL/GenBank/DDBJ whole genome shotgun (WGS) entry which is preliminary data.</text>
</comment>
<organism evidence="1 2">
    <name type="scientific">Handroanthus impetiginosus</name>
    <dbReference type="NCBI Taxonomy" id="429701"/>
    <lineage>
        <taxon>Eukaryota</taxon>
        <taxon>Viridiplantae</taxon>
        <taxon>Streptophyta</taxon>
        <taxon>Embryophyta</taxon>
        <taxon>Tracheophyta</taxon>
        <taxon>Spermatophyta</taxon>
        <taxon>Magnoliopsida</taxon>
        <taxon>eudicotyledons</taxon>
        <taxon>Gunneridae</taxon>
        <taxon>Pentapetalae</taxon>
        <taxon>asterids</taxon>
        <taxon>lamiids</taxon>
        <taxon>Lamiales</taxon>
        <taxon>Bignoniaceae</taxon>
        <taxon>Crescentiina</taxon>
        <taxon>Tabebuia alliance</taxon>
        <taxon>Handroanthus</taxon>
    </lineage>
</organism>
<gene>
    <name evidence="1" type="ORF">CDL12_11234</name>
</gene>
<sequence>MGKFFRLAIPAPSMICRFSTISLHYHIPDAFGAAESTRISNKLGHGKPQASAAIFGARSEMGYAFSYEKEVVDYVNQISPLLSLCALMHSFEAVLSGIARGNGW</sequence>
<evidence type="ECO:0000313" key="1">
    <source>
        <dbReference type="EMBL" id="PIN16125.1"/>
    </source>
</evidence>
<proteinExistence type="predicted"/>
<accession>A0A2G9HF22</accession>
<dbReference type="OrthoDB" id="2126698at2759"/>
<evidence type="ECO:0000313" key="2">
    <source>
        <dbReference type="Proteomes" id="UP000231279"/>
    </source>
</evidence>
<protein>
    <submittedName>
        <fullName evidence="1">Uncharacterized protein</fullName>
    </submittedName>
</protein>
<dbReference type="PANTHER" id="PTHR11206">
    <property type="entry name" value="MULTIDRUG RESISTANCE PROTEIN"/>
    <property type="match status" value="1"/>
</dbReference>
<keyword evidence="2" id="KW-1185">Reference proteome</keyword>
<name>A0A2G9HF22_9LAMI</name>
<dbReference type="Proteomes" id="UP000231279">
    <property type="component" value="Unassembled WGS sequence"/>
</dbReference>
<dbReference type="AlphaFoldDB" id="A0A2G9HF22"/>
<dbReference type="STRING" id="429701.A0A2G9HF22"/>